<dbReference type="GO" id="GO:0003684">
    <property type="term" value="F:damaged DNA binding"/>
    <property type="evidence" value="ECO:0007669"/>
    <property type="project" value="InterPro"/>
</dbReference>
<dbReference type="PANTHER" id="PTHR22993">
    <property type="entry name" value="FORMAMIDOPYRIMIDINE-DNA GLYCOSYLASE"/>
    <property type="match status" value="1"/>
</dbReference>
<evidence type="ECO:0000256" key="11">
    <source>
        <dbReference type="ARBA" id="ARBA00023239"/>
    </source>
</evidence>
<keyword evidence="10 16" id="KW-0234">DNA repair</keyword>
<dbReference type="Pfam" id="PF06827">
    <property type="entry name" value="zf-FPG_IleRS"/>
    <property type="match status" value="1"/>
</dbReference>
<evidence type="ECO:0000256" key="13">
    <source>
        <dbReference type="ARBA" id="ARBA00023295"/>
    </source>
</evidence>
<dbReference type="EMBL" id="JADEXG010000038">
    <property type="protein sequence ID" value="MBE9078688.1"/>
    <property type="molecule type" value="Genomic_DNA"/>
</dbReference>
<evidence type="ECO:0000256" key="2">
    <source>
        <dbReference type="ARBA" id="ARBA00009409"/>
    </source>
</evidence>
<feature type="active site" description="Schiff-base intermediate with DNA" evidence="16">
    <location>
        <position position="2"/>
    </location>
</feature>
<evidence type="ECO:0000256" key="16">
    <source>
        <dbReference type="HAMAP-Rule" id="MF_00103"/>
    </source>
</evidence>
<comment type="subunit">
    <text evidence="3 16">Monomer.</text>
</comment>
<evidence type="ECO:0000256" key="14">
    <source>
        <dbReference type="ARBA" id="ARBA00044632"/>
    </source>
</evidence>
<evidence type="ECO:0000313" key="19">
    <source>
        <dbReference type="EMBL" id="MBE9078688.1"/>
    </source>
</evidence>
<evidence type="ECO:0000256" key="4">
    <source>
        <dbReference type="ARBA" id="ARBA00022723"/>
    </source>
</evidence>
<keyword evidence="11 16" id="KW-0456">Lyase</keyword>
<dbReference type="InterPro" id="IPR015887">
    <property type="entry name" value="DNA_glyclase_Znf_dom_DNA_BS"/>
</dbReference>
<dbReference type="SUPFAM" id="SSF46946">
    <property type="entry name" value="S13-like H2TH domain"/>
    <property type="match status" value="1"/>
</dbReference>
<evidence type="ECO:0000313" key="20">
    <source>
        <dbReference type="Proteomes" id="UP000636505"/>
    </source>
</evidence>
<dbReference type="Pfam" id="PF01149">
    <property type="entry name" value="Fapy_DNA_glyco"/>
    <property type="match status" value="1"/>
</dbReference>
<dbReference type="Gene3D" id="3.20.190.10">
    <property type="entry name" value="MutM-like, N-terminal"/>
    <property type="match status" value="1"/>
</dbReference>
<dbReference type="RefSeq" id="WP_193908801.1">
    <property type="nucleotide sequence ID" value="NZ_JADEXG010000038.1"/>
</dbReference>
<comment type="function">
    <text evidence="15">Involved in base excision repair of DNA damaged by oxidation or by mutagenic agents. Acts as a DNA glycosylase that recognizes and removes damaged bases. Has a preference for oxidized purines, such as 7,8-dihydro-8-oxoguanine (8-oxoG). Has AP (apurinic/apyrimidinic) lyase activity and introduces nicks in the DNA strand. Cleaves the DNA backbone by beta-delta elimination to generate a single-strand break at the site of the removed base with both 3'- and 5'-phosphates.</text>
</comment>
<reference evidence="19" key="1">
    <citation type="submission" date="2020-10" db="EMBL/GenBank/DDBJ databases">
        <authorList>
            <person name="Castelo-Branco R."/>
            <person name="Eusebio N."/>
            <person name="Adriana R."/>
            <person name="Vieira A."/>
            <person name="Brugerolle De Fraissinette N."/>
            <person name="Rezende De Castro R."/>
            <person name="Schneider M.P."/>
            <person name="Vasconcelos V."/>
            <person name="Leao P.N."/>
        </authorList>
    </citation>
    <scope>NUCLEOTIDE SEQUENCE</scope>
    <source>
        <strain evidence="19">LEGE 07310</strain>
    </source>
</reference>
<dbReference type="InterPro" id="IPR000214">
    <property type="entry name" value="Znf_DNA_glyclase/AP_lyase"/>
</dbReference>
<dbReference type="SUPFAM" id="SSF81624">
    <property type="entry name" value="N-terminal domain of MutM-like DNA repair proteins"/>
    <property type="match status" value="1"/>
</dbReference>
<dbReference type="InterPro" id="IPR035937">
    <property type="entry name" value="FPG_N"/>
</dbReference>
<feature type="binding site" evidence="16">
    <location>
        <position position="163"/>
    </location>
    <ligand>
        <name>DNA</name>
        <dbReference type="ChEBI" id="CHEBI:16991"/>
    </ligand>
</feature>
<accession>A0A8J7AJE2</accession>
<evidence type="ECO:0000259" key="18">
    <source>
        <dbReference type="PROSITE" id="PS51068"/>
    </source>
</evidence>
<dbReference type="HAMAP" id="MF_00103">
    <property type="entry name" value="Fapy_DNA_glycosyl"/>
    <property type="match status" value="1"/>
</dbReference>
<evidence type="ECO:0000256" key="8">
    <source>
        <dbReference type="ARBA" id="ARBA00022833"/>
    </source>
</evidence>
<dbReference type="InterPro" id="IPR020629">
    <property type="entry name" value="FPG_Glyclase"/>
</dbReference>
<evidence type="ECO:0000256" key="3">
    <source>
        <dbReference type="ARBA" id="ARBA00011245"/>
    </source>
</evidence>
<keyword evidence="4 16" id="KW-0479">Metal-binding</keyword>
<evidence type="ECO:0000256" key="1">
    <source>
        <dbReference type="ARBA" id="ARBA00001668"/>
    </source>
</evidence>
<name>A0A8J7AJE2_9CYAN</name>
<evidence type="ECO:0000259" key="17">
    <source>
        <dbReference type="PROSITE" id="PS51066"/>
    </source>
</evidence>
<gene>
    <name evidence="16" type="primary">mutM</name>
    <name evidence="16" type="synonym">fpg</name>
    <name evidence="19" type="ORF">IQ241_15530</name>
</gene>
<keyword evidence="13 16" id="KW-0326">Glycosidase</keyword>
<evidence type="ECO:0000256" key="6">
    <source>
        <dbReference type="ARBA" id="ARBA00022771"/>
    </source>
</evidence>
<dbReference type="InterPro" id="IPR012319">
    <property type="entry name" value="FPG_cat"/>
</dbReference>
<dbReference type="NCBIfam" id="TIGR00577">
    <property type="entry name" value="fpg"/>
    <property type="match status" value="1"/>
</dbReference>
<proteinExistence type="inferred from homology"/>
<evidence type="ECO:0000256" key="15">
    <source>
        <dbReference type="ARBA" id="ARBA00060177"/>
    </source>
</evidence>
<dbReference type="GO" id="GO:0140078">
    <property type="term" value="F:class I DNA-(apurinic or apyrimidinic site) endonuclease activity"/>
    <property type="evidence" value="ECO:0007669"/>
    <property type="project" value="UniProtKB-EC"/>
</dbReference>
<dbReference type="EC" id="3.2.2.23" evidence="16"/>
<feature type="active site" description="Proton donor" evidence="16">
    <location>
        <position position="3"/>
    </location>
</feature>
<dbReference type="SMART" id="SM01232">
    <property type="entry name" value="H2TH"/>
    <property type="match status" value="1"/>
</dbReference>
<dbReference type="Gene3D" id="1.10.8.50">
    <property type="match status" value="1"/>
</dbReference>
<sequence length="282" mass="31772">MPELPEVETVCRGLNRVTLNQPVRGGEVRLERTIAYPLSATDFLAGLKDTSIIQWQRRGKYLLAQLRDAQLASAGWLGVHLRMTGQLLWVKQSEPLQSHCRVRLFFDAEQELRYVDQRTFGRLWWVPPERQPETIMTGLQRLGPEPFEPAFSALYLAQSLKGRQRPIKNSLLDQGLVAGIGNIYADEALFLSGMRPQTISARIGRQRATRLHQAIRQVLTTSIDSGGTTFSDFRDVHGVNGNYGGVAWVYDRAGLPCRVCGTSIQRLKLAGRSAHYCPRCQR</sequence>
<feature type="active site" description="Proton donor; for beta-elimination activity" evidence="16">
    <location>
        <position position="60"/>
    </location>
</feature>
<keyword evidence="20" id="KW-1185">Reference proteome</keyword>
<keyword evidence="8 16" id="KW-0862">Zinc</keyword>
<comment type="similarity">
    <text evidence="2 16">Belongs to the FPG family.</text>
</comment>
<dbReference type="AlphaFoldDB" id="A0A8J7AJE2"/>
<dbReference type="PROSITE" id="PS51066">
    <property type="entry name" value="ZF_FPG_2"/>
    <property type="match status" value="1"/>
</dbReference>
<keyword evidence="5 16" id="KW-0227">DNA damage</keyword>
<evidence type="ECO:0000256" key="7">
    <source>
        <dbReference type="ARBA" id="ARBA00022801"/>
    </source>
</evidence>
<keyword evidence="7 16" id="KW-0378">Hydrolase</keyword>
<dbReference type="SUPFAM" id="SSF57716">
    <property type="entry name" value="Glucocorticoid receptor-like (DNA-binding domain)"/>
    <property type="match status" value="1"/>
</dbReference>
<dbReference type="GO" id="GO:0003690">
    <property type="term" value="F:double-stranded DNA binding"/>
    <property type="evidence" value="ECO:0007669"/>
    <property type="project" value="UniProtKB-ARBA"/>
</dbReference>
<evidence type="ECO:0000256" key="9">
    <source>
        <dbReference type="ARBA" id="ARBA00023125"/>
    </source>
</evidence>
<dbReference type="GO" id="GO:0006284">
    <property type="term" value="P:base-excision repair"/>
    <property type="evidence" value="ECO:0007669"/>
    <property type="project" value="InterPro"/>
</dbReference>
<dbReference type="GO" id="GO:0034039">
    <property type="term" value="F:8-oxo-7,8-dihydroguanine DNA N-glycosylase activity"/>
    <property type="evidence" value="ECO:0007669"/>
    <property type="project" value="TreeGrafter"/>
</dbReference>
<comment type="caution">
    <text evidence="19">The sequence shown here is derived from an EMBL/GenBank/DDBJ whole genome shotgun (WGS) entry which is preliminary data.</text>
</comment>
<dbReference type="CDD" id="cd08966">
    <property type="entry name" value="EcFpg-like_N"/>
    <property type="match status" value="1"/>
</dbReference>
<keyword evidence="9 16" id="KW-0238">DNA-binding</keyword>
<comment type="function">
    <text evidence="16">Involved in base excision repair of DNA damaged by oxidation or by mutagenic agents. Acts as DNA glycosylase that recognizes and removes damaged bases. Has a preference for oxidized purines, such as 7,8-dihydro-8-oxoguanine (8-oxoG). Has AP (apurinic/apyrimidinic) lyase activity and introduces nicks in the DNA strand. Cleaves the DNA backbone by beta-delta elimination to generate a single-strand break at the site of the removed base with both 3'- and 5'-phosphates.</text>
</comment>
<dbReference type="SMART" id="SM00898">
    <property type="entry name" value="Fapy_DNA_glyco"/>
    <property type="match status" value="1"/>
</dbReference>
<feature type="binding site" evidence="16">
    <location>
        <position position="99"/>
    </location>
    <ligand>
        <name>DNA</name>
        <dbReference type="ChEBI" id="CHEBI:16991"/>
    </ligand>
</feature>
<feature type="domain" description="Formamidopyrimidine-DNA glycosylase catalytic" evidence="18">
    <location>
        <begin position="2"/>
        <end position="121"/>
    </location>
</feature>
<evidence type="ECO:0000256" key="5">
    <source>
        <dbReference type="ARBA" id="ARBA00022763"/>
    </source>
</evidence>
<comment type="catalytic activity">
    <reaction evidence="14 16">
        <text>2'-deoxyribonucleotide-(2'-deoxyribose 5'-phosphate)-2'-deoxyribonucleotide-DNA = a 3'-end 2'-deoxyribonucleotide-(2,3-dehydro-2,3-deoxyribose 5'-phosphate)-DNA + a 5'-end 5'-phospho-2'-deoxyribonucleoside-DNA + H(+)</text>
        <dbReference type="Rhea" id="RHEA:66592"/>
        <dbReference type="Rhea" id="RHEA-COMP:13180"/>
        <dbReference type="Rhea" id="RHEA-COMP:16897"/>
        <dbReference type="Rhea" id="RHEA-COMP:17067"/>
        <dbReference type="ChEBI" id="CHEBI:15378"/>
        <dbReference type="ChEBI" id="CHEBI:136412"/>
        <dbReference type="ChEBI" id="CHEBI:157695"/>
        <dbReference type="ChEBI" id="CHEBI:167181"/>
        <dbReference type="EC" id="4.2.99.18"/>
    </reaction>
</comment>
<dbReference type="NCBIfam" id="NF002211">
    <property type="entry name" value="PRK01103.1"/>
    <property type="match status" value="1"/>
</dbReference>
<dbReference type="PROSITE" id="PS51068">
    <property type="entry name" value="FPG_CAT"/>
    <property type="match status" value="1"/>
</dbReference>
<organism evidence="19 20">
    <name type="scientific">Vasconcelosia minhoensis LEGE 07310</name>
    <dbReference type="NCBI Taxonomy" id="915328"/>
    <lineage>
        <taxon>Bacteria</taxon>
        <taxon>Bacillati</taxon>
        <taxon>Cyanobacteriota</taxon>
        <taxon>Cyanophyceae</taxon>
        <taxon>Nodosilineales</taxon>
        <taxon>Cymatolegaceae</taxon>
        <taxon>Vasconcelosia</taxon>
        <taxon>Vasconcelosia minhoensis</taxon>
    </lineage>
</organism>
<dbReference type="PANTHER" id="PTHR22993:SF9">
    <property type="entry name" value="FORMAMIDOPYRIMIDINE-DNA GLYCOSYLASE"/>
    <property type="match status" value="1"/>
</dbReference>
<dbReference type="Proteomes" id="UP000636505">
    <property type="component" value="Unassembled WGS sequence"/>
</dbReference>
<feature type="domain" description="FPG-type" evidence="17">
    <location>
        <begin position="248"/>
        <end position="282"/>
    </location>
</feature>
<dbReference type="GO" id="GO:0008270">
    <property type="term" value="F:zinc ion binding"/>
    <property type="evidence" value="ECO:0007669"/>
    <property type="project" value="UniProtKB-UniRule"/>
</dbReference>
<feature type="binding site" evidence="16">
    <location>
        <position position="118"/>
    </location>
    <ligand>
        <name>DNA</name>
        <dbReference type="ChEBI" id="CHEBI:16991"/>
    </ligand>
</feature>
<dbReference type="NCBIfam" id="NF010551">
    <property type="entry name" value="PRK13945.1"/>
    <property type="match status" value="1"/>
</dbReference>
<dbReference type="EC" id="4.2.99.18" evidence="16"/>
<evidence type="ECO:0000256" key="10">
    <source>
        <dbReference type="ARBA" id="ARBA00023204"/>
    </source>
</evidence>
<keyword evidence="12 16" id="KW-0511">Multifunctional enzyme</keyword>
<dbReference type="PROSITE" id="PS01242">
    <property type="entry name" value="ZF_FPG_1"/>
    <property type="match status" value="1"/>
</dbReference>
<feature type="active site" description="Proton donor; for delta-elimination activity" evidence="16">
    <location>
        <position position="272"/>
    </location>
</feature>
<evidence type="ECO:0000256" key="12">
    <source>
        <dbReference type="ARBA" id="ARBA00023268"/>
    </source>
</evidence>
<dbReference type="InterPro" id="IPR015886">
    <property type="entry name" value="H2TH_FPG"/>
</dbReference>
<dbReference type="FunFam" id="1.10.8.50:FF:000003">
    <property type="entry name" value="Formamidopyrimidine-DNA glycosylase"/>
    <property type="match status" value="1"/>
</dbReference>
<protein>
    <recommendedName>
        <fullName evidence="16">Formamidopyrimidine-DNA glycosylase</fullName>
        <shortName evidence="16">Fapy-DNA glycosylase</shortName>
        <ecNumber evidence="16">3.2.2.23</ecNumber>
    </recommendedName>
    <alternativeName>
        <fullName evidence="16">DNA-(apurinic or apyrimidinic site) lyase MutM</fullName>
        <shortName evidence="16">AP lyase MutM</shortName>
        <ecNumber evidence="16">4.2.99.18</ecNumber>
    </alternativeName>
</protein>
<comment type="catalytic activity">
    <reaction evidence="1 16">
        <text>Hydrolysis of DNA containing ring-opened 7-methylguanine residues, releasing 2,6-diamino-4-hydroxy-5-(N-methyl)formamidopyrimidine.</text>
        <dbReference type="EC" id="3.2.2.23"/>
    </reaction>
</comment>
<dbReference type="InterPro" id="IPR010979">
    <property type="entry name" value="Ribosomal_uS13-like_H2TH"/>
</dbReference>
<comment type="cofactor">
    <cofactor evidence="16">
        <name>Zn(2+)</name>
        <dbReference type="ChEBI" id="CHEBI:29105"/>
    </cofactor>
    <text evidence="16">Binds 1 zinc ion per subunit.</text>
</comment>
<dbReference type="Pfam" id="PF06831">
    <property type="entry name" value="H2TH"/>
    <property type="match status" value="1"/>
</dbReference>
<keyword evidence="6 16" id="KW-0863">Zinc-finger</keyword>
<dbReference type="InterPro" id="IPR010663">
    <property type="entry name" value="Znf_FPG/IleRS"/>
</dbReference>